<dbReference type="Proteomes" id="UP000177746">
    <property type="component" value="Unassembled WGS sequence"/>
</dbReference>
<dbReference type="GO" id="GO:0016668">
    <property type="term" value="F:oxidoreductase activity, acting on a sulfur group of donors, NAD(P) as acceptor"/>
    <property type="evidence" value="ECO:0007669"/>
    <property type="project" value="UniProtKB-ARBA"/>
</dbReference>
<evidence type="ECO:0000256" key="5">
    <source>
        <dbReference type="ARBA" id="ARBA00023284"/>
    </source>
</evidence>
<evidence type="ECO:0000313" key="7">
    <source>
        <dbReference type="EMBL" id="OHA91758.1"/>
    </source>
</evidence>
<accession>A0A1G2T413</accession>
<sequence length="309" mass="32857">MYDLAIIGGGPAGVAAGVYAARKRLKTIFITELFGGQSTESVGVENWIGTKKISGLDFGKALEEHLRSSAGDSVEIKTGVKVTHLEAQPPSGGSKFLIQTSDGTSYTAKAVLITTGSTRRKLEIPGAKELENKGITYCASCDGPLFASQDVAVIGGGNAAFETAAQLLAYAKSVILLNRSNTFRADEVTVQKVLSHPHMKAVKNVVLKEIKGSKFVSSLIYEEAGEVKEIPVTGVFVEIGLVPTTGFVKELIPLNKYGQIPVDPRTQRTEVAGIWAAGDSTDGLYHQNNIATGDAIKALENIYLHLHAK</sequence>
<evidence type="ECO:0000256" key="2">
    <source>
        <dbReference type="ARBA" id="ARBA00022827"/>
    </source>
</evidence>
<dbReference type="PRINTS" id="PR00368">
    <property type="entry name" value="FADPNR"/>
</dbReference>
<comment type="caution">
    <text evidence="7">The sequence shown here is derived from an EMBL/GenBank/DDBJ whole genome shotgun (WGS) entry which is preliminary data.</text>
</comment>
<dbReference type="PANTHER" id="PTHR48105">
    <property type="entry name" value="THIOREDOXIN REDUCTASE 1-RELATED-RELATED"/>
    <property type="match status" value="1"/>
</dbReference>
<dbReference type="EMBL" id="MHVI01000012">
    <property type="protein sequence ID" value="OHA91758.1"/>
    <property type="molecule type" value="Genomic_DNA"/>
</dbReference>
<organism evidence="7 8">
    <name type="scientific">Candidatus Zambryskibacteria bacterium RIFCSPHIGHO2_01_FULL_46_30</name>
    <dbReference type="NCBI Taxonomy" id="1802739"/>
    <lineage>
        <taxon>Bacteria</taxon>
        <taxon>Candidatus Zambryskiibacteriota</taxon>
    </lineage>
</organism>
<keyword evidence="5" id="KW-0676">Redox-active center</keyword>
<evidence type="ECO:0000259" key="6">
    <source>
        <dbReference type="Pfam" id="PF07992"/>
    </source>
</evidence>
<keyword evidence="1" id="KW-0285">Flavoprotein</keyword>
<feature type="domain" description="FAD/NAD(P)-binding" evidence="6">
    <location>
        <begin position="2"/>
        <end position="288"/>
    </location>
</feature>
<evidence type="ECO:0000256" key="1">
    <source>
        <dbReference type="ARBA" id="ARBA00022630"/>
    </source>
</evidence>
<keyword evidence="3" id="KW-0560">Oxidoreductase</keyword>
<gene>
    <name evidence="7" type="ORF">A2665_00830</name>
</gene>
<dbReference type="Gene3D" id="3.50.50.60">
    <property type="entry name" value="FAD/NAD(P)-binding domain"/>
    <property type="match status" value="2"/>
</dbReference>
<dbReference type="AlphaFoldDB" id="A0A1G2T413"/>
<dbReference type="InterPro" id="IPR050097">
    <property type="entry name" value="Ferredoxin-NADP_redctase_2"/>
</dbReference>
<dbReference type="PRINTS" id="PR00469">
    <property type="entry name" value="PNDRDTASEII"/>
</dbReference>
<name>A0A1G2T413_9BACT</name>
<keyword evidence="2" id="KW-0274">FAD</keyword>
<dbReference type="InterPro" id="IPR008255">
    <property type="entry name" value="Pyr_nucl-diS_OxRdtase_2_AS"/>
</dbReference>
<dbReference type="SUPFAM" id="SSF51905">
    <property type="entry name" value="FAD/NAD(P)-binding domain"/>
    <property type="match status" value="1"/>
</dbReference>
<dbReference type="PROSITE" id="PS00573">
    <property type="entry name" value="PYRIDINE_REDOX_2"/>
    <property type="match status" value="1"/>
</dbReference>
<proteinExistence type="predicted"/>
<protein>
    <recommendedName>
        <fullName evidence="6">FAD/NAD(P)-binding domain-containing protein</fullName>
    </recommendedName>
</protein>
<evidence type="ECO:0000256" key="4">
    <source>
        <dbReference type="ARBA" id="ARBA00023157"/>
    </source>
</evidence>
<keyword evidence="4" id="KW-1015">Disulfide bond</keyword>
<dbReference type="InterPro" id="IPR036188">
    <property type="entry name" value="FAD/NAD-bd_sf"/>
</dbReference>
<reference evidence="7 8" key="1">
    <citation type="journal article" date="2016" name="Nat. Commun.">
        <title>Thousands of microbial genomes shed light on interconnected biogeochemical processes in an aquifer system.</title>
        <authorList>
            <person name="Anantharaman K."/>
            <person name="Brown C.T."/>
            <person name="Hug L.A."/>
            <person name="Sharon I."/>
            <person name="Castelle C.J."/>
            <person name="Probst A.J."/>
            <person name="Thomas B.C."/>
            <person name="Singh A."/>
            <person name="Wilkins M.J."/>
            <person name="Karaoz U."/>
            <person name="Brodie E.L."/>
            <person name="Williams K.H."/>
            <person name="Hubbard S.S."/>
            <person name="Banfield J.F."/>
        </authorList>
    </citation>
    <scope>NUCLEOTIDE SEQUENCE [LARGE SCALE GENOMIC DNA]</scope>
</reference>
<dbReference type="InterPro" id="IPR023753">
    <property type="entry name" value="FAD/NAD-binding_dom"/>
</dbReference>
<dbReference type="Pfam" id="PF07992">
    <property type="entry name" value="Pyr_redox_2"/>
    <property type="match status" value="1"/>
</dbReference>
<evidence type="ECO:0000313" key="8">
    <source>
        <dbReference type="Proteomes" id="UP000177746"/>
    </source>
</evidence>
<evidence type="ECO:0000256" key="3">
    <source>
        <dbReference type="ARBA" id="ARBA00023002"/>
    </source>
</evidence>